<dbReference type="SUPFAM" id="SSF144232">
    <property type="entry name" value="HIT/MYND zinc finger-like"/>
    <property type="match status" value="1"/>
</dbReference>
<keyword evidence="1" id="KW-0479">Metal-binding</keyword>
<evidence type="ECO:0000256" key="2">
    <source>
        <dbReference type="ARBA" id="ARBA00022771"/>
    </source>
</evidence>
<dbReference type="PROSITE" id="PS01360">
    <property type="entry name" value="ZF_MYND_1"/>
    <property type="match status" value="1"/>
</dbReference>
<dbReference type="Gene3D" id="6.10.140.2220">
    <property type="match status" value="1"/>
</dbReference>
<dbReference type="Proteomes" id="UP000807353">
    <property type="component" value="Unassembled WGS sequence"/>
</dbReference>
<accession>A0A9P5XZI0</accession>
<gene>
    <name evidence="6" type="ORF">BDZ94DRAFT_1197616</name>
</gene>
<dbReference type="EMBL" id="MU150296">
    <property type="protein sequence ID" value="KAF9460607.1"/>
    <property type="molecule type" value="Genomic_DNA"/>
</dbReference>
<dbReference type="OrthoDB" id="432970at2759"/>
<evidence type="ECO:0000256" key="4">
    <source>
        <dbReference type="PROSITE-ProRule" id="PRU00134"/>
    </source>
</evidence>
<dbReference type="PROSITE" id="PS50865">
    <property type="entry name" value="ZF_MYND_2"/>
    <property type="match status" value="1"/>
</dbReference>
<evidence type="ECO:0000259" key="5">
    <source>
        <dbReference type="PROSITE" id="PS50865"/>
    </source>
</evidence>
<keyword evidence="7" id="KW-1185">Reference proteome</keyword>
<dbReference type="Pfam" id="PF01753">
    <property type="entry name" value="zf-MYND"/>
    <property type="match status" value="1"/>
</dbReference>
<evidence type="ECO:0000256" key="3">
    <source>
        <dbReference type="ARBA" id="ARBA00022833"/>
    </source>
</evidence>
<proteinExistence type="predicted"/>
<comment type="caution">
    <text evidence="6">The sequence shown here is derived from an EMBL/GenBank/DDBJ whole genome shotgun (WGS) entry which is preliminary data.</text>
</comment>
<dbReference type="InterPro" id="IPR002893">
    <property type="entry name" value="Znf_MYND"/>
</dbReference>
<name>A0A9P5XZI0_9AGAR</name>
<keyword evidence="2 4" id="KW-0863">Zinc-finger</keyword>
<feature type="domain" description="MYND-type" evidence="5">
    <location>
        <begin position="197"/>
        <end position="234"/>
    </location>
</feature>
<evidence type="ECO:0000313" key="6">
    <source>
        <dbReference type="EMBL" id="KAF9460607.1"/>
    </source>
</evidence>
<keyword evidence="3" id="KW-0862">Zinc</keyword>
<evidence type="ECO:0000256" key="1">
    <source>
        <dbReference type="ARBA" id="ARBA00022723"/>
    </source>
</evidence>
<reference evidence="6" key="1">
    <citation type="submission" date="2020-11" db="EMBL/GenBank/DDBJ databases">
        <authorList>
            <consortium name="DOE Joint Genome Institute"/>
            <person name="Ahrendt S."/>
            <person name="Riley R."/>
            <person name="Andreopoulos W."/>
            <person name="Labutti K."/>
            <person name="Pangilinan J."/>
            <person name="Ruiz-Duenas F.J."/>
            <person name="Barrasa J.M."/>
            <person name="Sanchez-Garcia M."/>
            <person name="Camarero S."/>
            <person name="Miyauchi S."/>
            <person name="Serrano A."/>
            <person name="Linde D."/>
            <person name="Babiker R."/>
            <person name="Drula E."/>
            <person name="Ayuso-Fernandez I."/>
            <person name="Pacheco R."/>
            <person name="Padilla G."/>
            <person name="Ferreira P."/>
            <person name="Barriuso J."/>
            <person name="Kellner H."/>
            <person name="Castanera R."/>
            <person name="Alfaro M."/>
            <person name="Ramirez L."/>
            <person name="Pisabarro A.G."/>
            <person name="Kuo A."/>
            <person name="Tritt A."/>
            <person name="Lipzen A."/>
            <person name="He G."/>
            <person name="Yan M."/>
            <person name="Ng V."/>
            <person name="Cullen D."/>
            <person name="Martin F."/>
            <person name="Rosso M.-N."/>
            <person name="Henrissat B."/>
            <person name="Hibbett D."/>
            <person name="Martinez A.T."/>
            <person name="Grigoriev I.V."/>
        </authorList>
    </citation>
    <scope>NUCLEOTIDE SEQUENCE</scope>
    <source>
        <strain evidence="6">CBS 247.69</strain>
    </source>
</reference>
<dbReference type="GO" id="GO:0008270">
    <property type="term" value="F:zinc ion binding"/>
    <property type="evidence" value="ECO:0007669"/>
    <property type="project" value="UniProtKB-KW"/>
</dbReference>
<organism evidence="6 7">
    <name type="scientific">Collybia nuda</name>
    <dbReference type="NCBI Taxonomy" id="64659"/>
    <lineage>
        <taxon>Eukaryota</taxon>
        <taxon>Fungi</taxon>
        <taxon>Dikarya</taxon>
        <taxon>Basidiomycota</taxon>
        <taxon>Agaricomycotina</taxon>
        <taxon>Agaricomycetes</taxon>
        <taxon>Agaricomycetidae</taxon>
        <taxon>Agaricales</taxon>
        <taxon>Tricholomatineae</taxon>
        <taxon>Clitocybaceae</taxon>
        <taxon>Collybia</taxon>
    </lineage>
</organism>
<evidence type="ECO:0000313" key="7">
    <source>
        <dbReference type="Proteomes" id="UP000807353"/>
    </source>
</evidence>
<sequence>MISGPPVHPPVENLNEDDLEVIYWEVRGHDGCYRTVAALQHFFDLFPTNHPLRIRTADGEDFITDIDSRVILEFDLHRPLQIMHIAMGGGKSFSTGDQERMNQAVWGFERPGEEMVGIALDMASMQFGEKGRGKGGENFMLGTLDAFYNFVETVVAGGDPMKLGSKRIGPSPHDKWLKEVARRVRYRWTNRETGRWCDHCGKPLDAPKSCPCHEVFYCGSAHQKKAWRFHKKHCSKRKTN</sequence>
<protein>
    <recommendedName>
        <fullName evidence="5">MYND-type domain-containing protein</fullName>
    </recommendedName>
</protein>
<dbReference type="AlphaFoldDB" id="A0A9P5XZI0"/>